<keyword evidence="2" id="KW-1133">Transmembrane helix</keyword>
<feature type="transmembrane region" description="Helical" evidence="2">
    <location>
        <begin position="286"/>
        <end position="304"/>
    </location>
</feature>
<feature type="transmembrane region" description="Helical" evidence="2">
    <location>
        <begin position="170"/>
        <end position="188"/>
    </location>
</feature>
<feature type="transmembrane region" description="Helical" evidence="2">
    <location>
        <begin position="394"/>
        <end position="411"/>
    </location>
</feature>
<evidence type="ECO:0000256" key="2">
    <source>
        <dbReference type="SAM" id="Phobius"/>
    </source>
</evidence>
<feature type="region of interest" description="Disordered" evidence="1">
    <location>
        <begin position="493"/>
        <end position="514"/>
    </location>
</feature>
<evidence type="ECO:0000313" key="3">
    <source>
        <dbReference type="EMBL" id="MBP2454104.1"/>
    </source>
</evidence>
<feature type="transmembrane region" description="Helical" evidence="2">
    <location>
        <begin position="241"/>
        <end position="266"/>
    </location>
</feature>
<comment type="caution">
    <text evidence="3">The sequence shown here is derived from an EMBL/GenBank/DDBJ whole genome shotgun (WGS) entry which is preliminary data.</text>
</comment>
<protein>
    <submittedName>
        <fullName evidence="3">MFS family permease</fullName>
    </submittedName>
</protein>
<proteinExistence type="predicted"/>
<feature type="transmembrane region" description="Helical" evidence="2">
    <location>
        <begin position="423"/>
        <end position="447"/>
    </location>
</feature>
<gene>
    <name evidence="3" type="ORF">JOF57_004017</name>
</gene>
<feature type="transmembrane region" description="Helical" evidence="2">
    <location>
        <begin position="208"/>
        <end position="229"/>
    </location>
</feature>
<feature type="transmembrane region" description="Helical" evidence="2">
    <location>
        <begin position="311"/>
        <end position="329"/>
    </location>
</feature>
<reference evidence="3 4" key="1">
    <citation type="submission" date="2021-03" db="EMBL/GenBank/DDBJ databases">
        <title>Sequencing the genomes of 1000 actinobacteria strains.</title>
        <authorList>
            <person name="Klenk H.-P."/>
        </authorList>
    </citation>
    <scope>NUCLEOTIDE SEQUENCE [LARGE SCALE GENOMIC DNA]</scope>
    <source>
        <strain evidence="3 4">DSM 46713</strain>
    </source>
</reference>
<sequence>MTWIWVAATTLTTWFMVGILALGATVFRSRRWEQDFAKAASREQERRGLTDRKLTVDEHDAVDTMDGNKPAHPDNLGVPFRGFGLRAIAVLAGYSDSRELAMLIAGRRRELLGRALARQSAQALRFATARWTARAWILQKRISRIELAAKGIAWLGRRSVNEVTAIVKEYSTKLGVVAVFASSPYWLLTRDLEGAVSAPDLIGLVTKLVLPGLVLWAMGVLLCRIVVAHAGSPRTWPRRKVIAASLTGFISIAAAAGAQLVSLSLADRKWSWWADSGSHSHNGIRVGAAIAAVTFLWMTVVAAWRACNRRLLASVRIAAAGLSAFLLAIDLLAADLAVTGAVTPSLRTMAIWFLTLACFAIFLSWVFTAYELFGRYTTLVRAGVEVPRRGLSRWLVGVWFLSVATVVVFAATPDATHNTAVGLALIVPAMVTALGTVPVMVVTVAFVRRVNAYFERHATAVTEGCLPDQVSGDAQRLLNRRNASRNIGFGLASGSSASTSANACSAPTSQDCAP</sequence>
<evidence type="ECO:0000313" key="4">
    <source>
        <dbReference type="Proteomes" id="UP000694460"/>
    </source>
</evidence>
<organism evidence="3 4">
    <name type="scientific">Mycolicibacterium lutetiense</name>
    <dbReference type="NCBI Taxonomy" id="1641992"/>
    <lineage>
        <taxon>Bacteria</taxon>
        <taxon>Bacillati</taxon>
        <taxon>Actinomycetota</taxon>
        <taxon>Actinomycetes</taxon>
        <taxon>Mycobacteriales</taxon>
        <taxon>Mycobacteriaceae</taxon>
        <taxon>Mycolicibacterium</taxon>
    </lineage>
</organism>
<keyword evidence="4" id="KW-1185">Reference proteome</keyword>
<dbReference type="Proteomes" id="UP000694460">
    <property type="component" value="Unassembled WGS sequence"/>
</dbReference>
<keyword evidence="2" id="KW-0472">Membrane</keyword>
<keyword evidence="2" id="KW-0812">Transmembrane</keyword>
<accession>A0ABS4ZZT1</accession>
<feature type="transmembrane region" description="Helical" evidence="2">
    <location>
        <begin position="349"/>
        <end position="373"/>
    </location>
</feature>
<name>A0ABS4ZZT1_9MYCO</name>
<evidence type="ECO:0000256" key="1">
    <source>
        <dbReference type="SAM" id="MobiDB-lite"/>
    </source>
</evidence>
<dbReference type="EMBL" id="JAGIOP010000002">
    <property type="protein sequence ID" value="MBP2454104.1"/>
    <property type="molecule type" value="Genomic_DNA"/>
</dbReference>
<feature type="transmembrane region" description="Helical" evidence="2">
    <location>
        <begin position="6"/>
        <end position="27"/>
    </location>
</feature>